<protein>
    <submittedName>
        <fullName evidence="1">Uncharacterized protein</fullName>
    </submittedName>
</protein>
<keyword evidence="2" id="KW-1185">Reference proteome</keyword>
<proteinExistence type="predicted"/>
<evidence type="ECO:0000313" key="1">
    <source>
        <dbReference type="EMBL" id="EFQ92916.1"/>
    </source>
</evidence>
<dbReference type="OrthoDB" id="3782401at2759"/>
<feature type="non-terminal residue" evidence="1">
    <location>
        <position position="1"/>
    </location>
</feature>
<name>E3RMY3_PYRTT</name>
<accession>E3RMY3</accession>
<organism evidence="2">
    <name type="scientific">Pyrenophora teres f. teres (strain 0-1)</name>
    <name type="common">Barley net blotch fungus</name>
    <name type="synonym">Drechslera teres f. teres</name>
    <dbReference type="NCBI Taxonomy" id="861557"/>
    <lineage>
        <taxon>Eukaryota</taxon>
        <taxon>Fungi</taxon>
        <taxon>Dikarya</taxon>
        <taxon>Ascomycota</taxon>
        <taxon>Pezizomycotina</taxon>
        <taxon>Dothideomycetes</taxon>
        <taxon>Pleosporomycetidae</taxon>
        <taxon>Pleosporales</taxon>
        <taxon>Pleosporineae</taxon>
        <taxon>Pleosporaceae</taxon>
        <taxon>Pyrenophora</taxon>
    </lineage>
</organism>
<sequence>EGFLSTFKDAFFNVFTYENYKKAFEVVGLVPIDAQRVLDRLEVRLRTLPPVALPETPWQSKTLSNPYEFGS</sequence>
<dbReference type="STRING" id="861557.E3RMY3"/>
<dbReference type="KEGG" id="pte:PTT_09883"/>
<gene>
    <name evidence="1" type="ORF">PTT_09883</name>
</gene>
<evidence type="ECO:0000313" key="2">
    <source>
        <dbReference type="Proteomes" id="UP000001067"/>
    </source>
</evidence>
<dbReference type="AlphaFoldDB" id="E3RMY3"/>
<reference evidence="1 2" key="1">
    <citation type="journal article" date="2010" name="Genome Biol.">
        <title>A first genome assembly of the barley fungal pathogen Pyrenophora teres f. teres.</title>
        <authorList>
            <person name="Ellwood S.R."/>
            <person name="Liu Z."/>
            <person name="Syme R.A."/>
            <person name="Lai Z."/>
            <person name="Hane J.K."/>
            <person name="Keiper F."/>
            <person name="Moffat C.S."/>
            <person name="Oliver R.P."/>
            <person name="Friesen T.L."/>
        </authorList>
    </citation>
    <scope>NUCLEOTIDE SEQUENCE [LARGE SCALE GENOMIC DNA]</scope>
    <source>
        <strain evidence="1 2">0-1</strain>
    </source>
</reference>
<dbReference type="EMBL" id="GL534118">
    <property type="protein sequence ID" value="EFQ92916.1"/>
    <property type="molecule type" value="Genomic_DNA"/>
</dbReference>
<dbReference type="HOGENOM" id="CLU_2747106_0_0_1"/>
<dbReference type="Proteomes" id="UP000001067">
    <property type="component" value="Unassembled WGS sequence"/>
</dbReference>